<name>K1KYD0_CECL9</name>
<dbReference type="Pfam" id="PF00534">
    <property type="entry name" value="Glycos_transf_1"/>
    <property type="match status" value="1"/>
</dbReference>
<dbReference type="SUPFAM" id="SSF53756">
    <property type="entry name" value="UDP-Glycosyltransferase/glycogen phosphorylase"/>
    <property type="match status" value="1"/>
</dbReference>
<feature type="domain" description="Glycosyl transferase family 1" evidence="1">
    <location>
        <begin position="184"/>
        <end position="336"/>
    </location>
</feature>
<proteinExistence type="predicted"/>
<organism evidence="2 3">
    <name type="scientific">Cecembia lonarensis (strain CCUG 58316 / KCTC 22772 / LW9)</name>
    <dbReference type="NCBI Taxonomy" id="1225176"/>
    <lineage>
        <taxon>Bacteria</taxon>
        <taxon>Pseudomonadati</taxon>
        <taxon>Bacteroidota</taxon>
        <taxon>Cytophagia</taxon>
        <taxon>Cytophagales</taxon>
        <taxon>Cyclobacteriaceae</taxon>
        <taxon>Cecembia</taxon>
    </lineage>
</organism>
<gene>
    <name evidence="2" type="ORF">B879_02238</name>
</gene>
<evidence type="ECO:0000313" key="2">
    <source>
        <dbReference type="EMBL" id="EKB49140.1"/>
    </source>
</evidence>
<accession>K1KYD0</accession>
<dbReference type="InterPro" id="IPR001296">
    <property type="entry name" value="Glyco_trans_1"/>
</dbReference>
<dbReference type="PANTHER" id="PTHR12526:SF630">
    <property type="entry name" value="GLYCOSYLTRANSFERASE"/>
    <property type="match status" value="1"/>
</dbReference>
<comment type="caution">
    <text evidence="2">The sequence shown here is derived from an EMBL/GenBank/DDBJ whole genome shotgun (WGS) entry which is preliminary data.</text>
</comment>
<keyword evidence="3" id="KW-1185">Reference proteome</keyword>
<dbReference type="AlphaFoldDB" id="K1KYD0"/>
<reference evidence="2 3" key="1">
    <citation type="journal article" date="2012" name="J. Bacteriol.">
        <title>Draft Genome Sequence of Cecembia lonarensis Strain LW9T, Isolated from Lonar Lake, a Haloalkaline Lake in India.</title>
        <authorList>
            <person name="Shivaji S."/>
            <person name="Ara S."/>
            <person name="Singh A."/>
            <person name="Pinnaka A.K."/>
        </authorList>
    </citation>
    <scope>NUCLEOTIDE SEQUENCE [LARGE SCALE GENOMIC DNA]</scope>
    <source>
        <strain evidence="2 3">LW9</strain>
    </source>
</reference>
<dbReference type="OrthoDB" id="9790710at2"/>
<evidence type="ECO:0000313" key="3">
    <source>
        <dbReference type="Proteomes" id="UP000004478"/>
    </source>
</evidence>
<dbReference type="CDD" id="cd03801">
    <property type="entry name" value="GT4_PimA-like"/>
    <property type="match status" value="1"/>
</dbReference>
<dbReference type="EMBL" id="AMGM01000032">
    <property type="protein sequence ID" value="EKB49140.1"/>
    <property type="molecule type" value="Genomic_DNA"/>
</dbReference>
<dbReference type="PANTHER" id="PTHR12526">
    <property type="entry name" value="GLYCOSYLTRANSFERASE"/>
    <property type="match status" value="1"/>
</dbReference>
<evidence type="ECO:0000259" key="1">
    <source>
        <dbReference type="Pfam" id="PF00534"/>
    </source>
</evidence>
<dbReference type="Proteomes" id="UP000004478">
    <property type="component" value="Unassembled WGS sequence"/>
</dbReference>
<dbReference type="GO" id="GO:0016757">
    <property type="term" value="F:glycosyltransferase activity"/>
    <property type="evidence" value="ECO:0007669"/>
    <property type="project" value="InterPro"/>
</dbReference>
<protein>
    <submittedName>
        <fullName evidence="2">Glycogen synthase</fullName>
    </submittedName>
</protein>
<dbReference type="RefSeq" id="WP_009185268.1">
    <property type="nucleotide sequence ID" value="NZ_AMGM01000032.1"/>
</dbReference>
<dbReference type="Gene3D" id="3.40.50.2000">
    <property type="entry name" value="Glycogen Phosphorylase B"/>
    <property type="match status" value="1"/>
</dbReference>
<sequence length="355" mass="40320">MKIENIEIQDAETTKVVFLYREIMPYNIPVIIELVKLNAEILFVHDDVKKLTPYVPPILDGVEYFKKSDLNQRSLELLVHGFNPDIIYISDRTIAMYNKIGIVYNGKIPVISGNDTPWYGGKQWLNVVTSWFRHKRFFSHMLVAGIRQFEYAKKLGFANDKIIWPMYSADVKTFKQIPLGISRFEEAKDILFVGRFNKVKGINYLLDGWRQIENKNGAKLHLVGNGTYLDKLELPNDIVIHTFSNQEYLAELAFKCKAFILPSIFEPWGVVVHEFAAAGMPLIISDVCGASPHFLKNNYNGFSIKAHSSSDVQAALSKIFSLNPKQLSEMGKKSRELSQSISPKLVAAAILSTQK</sequence>